<protein>
    <submittedName>
        <fullName evidence="2">Uncharacterized protein</fullName>
    </submittedName>
</protein>
<keyword evidence="1" id="KW-0732">Signal</keyword>
<reference evidence="2" key="1">
    <citation type="journal article" date="2023" name="IMA Fungus">
        <title>Comparative genomic study of the Penicillium genus elucidates a diverse pangenome and 15 lateral gene transfer events.</title>
        <authorList>
            <person name="Petersen C."/>
            <person name="Sorensen T."/>
            <person name="Nielsen M.R."/>
            <person name="Sondergaard T.E."/>
            <person name="Sorensen J.L."/>
            <person name="Fitzpatrick D.A."/>
            <person name="Frisvad J.C."/>
            <person name="Nielsen K.L."/>
        </authorList>
    </citation>
    <scope>NUCLEOTIDE SEQUENCE</scope>
    <source>
        <strain evidence="2">IBT 17514</strain>
    </source>
</reference>
<feature type="signal peptide" evidence="1">
    <location>
        <begin position="1"/>
        <end position="18"/>
    </location>
</feature>
<keyword evidence="3" id="KW-1185">Reference proteome</keyword>
<feature type="chain" id="PRO_5041905210" evidence="1">
    <location>
        <begin position="19"/>
        <end position="206"/>
    </location>
</feature>
<evidence type="ECO:0000256" key="1">
    <source>
        <dbReference type="SAM" id="SignalP"/>
    </source>
</evidence>
<dbReference type="AlphaFoldDB" id="A0AAD6HRK3"/>
<organism evidence="2 3">
    <name type="scientific">Penicillium malachiteum</name>
    <dbReference type="NCBI Taxonomy" id="1324776"/>
    <lineage>
        <taxon>Eukaryota</taxon>
        <taxon>Fungi</taxon>
        <taxon>Dikarya</taxon>
        <taxon>Ascomycota</taxon>
        <taxon>Pezizomycotina</taxon>
        <taxon>Eurotiomycetes</taxon>
        <taxon>Eurotiomycetidae</taxon>
        <taxon>Eurotiales</taxon>
        <taxon>Aspergillaceae</taxon>
        <taxon>Penicillium</taxon>
    </lineage>
</organism>
<reference evidence="2" key="2">
    <citation type="submission" date="2023-01" db="EMBL/GenBank/DDBJ databases">
        <authorList>
            <person name="Petersen C."/>
        </authorList>
    </citation>
    <scope>NUCLEOTIDE SEQUENCE</scope>
    <source>
        <strain evidence="2">IBT 17514</strain>
    </source>
</reference>
<accession>A0AAD6HRK3</accession>
<proteinExistence type="predicted"/>
<dbReference type="EMBL" id="JAQJAN010000003">
    <property type="protein sequence ID" value="KAJ5733425.1"/>
    <property type="molecule type" value="Genomic_DNA"/>
</dbReference>
<comment type="caution">
    <text evidence="2">The sequence shown here is derived from an EMBL/GenBank/DDBJ whole genome shotgun (WGS) entry which is preliminary data.</text>
</comment>
<dbReference type="Proteomes" id="UP001215712">
    <property type="component" value="Unassembled WGS sequence"/>
</dbReference>
<evidence type="ECO:0000313" key="3">
    <source>
        <dbReference type="Proteomes" id="UP001215712"/>
    </source>
</evidence>
<gene>
    <name evidence="2" type="ORF">N7493_002211</name>
</gene>
<name>A0AAD6HRK3_9EURO</name>
<evidence type="ECO:0000313" key="2">
    <source>
        <dbReference type="EMBL" id="KAJ5733425.1"/>
    </source>
</evidence>
<sequence>MRTTFALVAAIAALCVKADDSTTTVGYFSPSWDINLYQSGGGWSSTAASLADVKYQTATYHVGCEKGAPKSDCDFPESWTIVQGPDTVSFTGKYIASISDSSYSYDITVTQSYECSLHSSTGSASCTMSAAQTGSLDGAKYESSDSSKTSYKTAAMSDLYYVLPVTAGMNSFTNSKATATGAAATGNAGAMITAAPVVMAAVAAFI</sequence>